<feature type="transmembrane region" description="Helical" evidence="1">
    <location>
        <begin position="35"/>
        <end position="53"/>
    </location>
</feature>
<keyword evidence="1" id="KW-1133">Transmembrane helix</keyword>
<accession>A0A1I4E697</accession>
<gene>
    <name evidence="2" type="ORF">SAMN02745775_1147</name>
</gene>
<keyword evidence="3" id="KW-1185">Reference proteome</keyword>
<evidence type="ECO:0000256" key="1">
    <source>
        <dbReference type="SAM" id="Phobius"/>
    </source>
</evidence>
<evidence type="ECO:0000313" key="2">
    <source>
        <dbReference type="EMBL" id="SFL00460.1"/>
    </source>
</evidence>
<organism evidence="2 3">
    <name type="scientific">Falsiroseomonas stagni DSM 19981</name>
    <dbReference type="NCBI Taxonomy" id="1123062"/>
    <lineage>
        <taxon>Bacteria</taxon>
        <taxon>Pseudomonadati</taxon>
        <taxon>Pseudomonadota</taxon>
        <taxon>Alphaproteobacteria</taxon>
        <taxon>Acetobacterales</taxon>
        <taxon>Roseomonadaceae</taxon>
        <taxon>Falsiroseomonas</taxon>
    </lineage>
</organism>
<keyword evidence="1" id="KW-0812">Transmembrane</keyword>
<dbReference type="Proteomes" id="UP000199473">
    <property type="component" value="Unassembled WGS sequence"/>
</dbReference>
<dbReference type="AlphaFoldDB" id="A0A1I4E697"/>
<sequence>MMAVADILLMLLPLGLFLAWRRLRPRTSTGPSPGLVLALAVGAALGIGAAIWFGQEGAMGRGEAYVPATLAPDGSITPGHGERRP</sequence>
<protein>
    <submittedName>
        <fullName evidence="2">Uncharacterized protein</fullName>
    </submittedName>
</protein>
<reference evidence="2 3" key="1">
    <citation type="submission" date="2016-10" db="EMBL/GenBank/DDBJ databases">
        <authorList>
            <person name="de Groot N.N."/>
        </authorList>
    </citation>
    <scope>NUCLEOTIDE SEQUENCE [LARGE SCALE GENOMIC DNA]</scope>
    <source>
        <strain evidence="2 3">DSM 19981</strain>
    </source>
</reference>
<dbReference type="RefSeq" id="WP_092962586.1">
    <property type="nucleotide sequence ID" value="NZ_FOSQ01000014.1"/>
</dbReference>
<dbReference type="EMBL" id="FOSQ01000014">
    <property type="protein sequence ID" value="SFL00460.1"/>
    <property type="molecule type" value="Genomic_DNA"/>
</dbReference>
<keyword evidence="1" id="KW-0472">Membrane</keyword>
<name>A0A1I4E697_9PROT</name>
<evidence type="ECO:0000313" key="3">
    <source>
        <dbReference type="Proteomes" id="UP000199473"/>
    </source>
</evidence>
<dbReference type="STRING" id="1123062.SAMN02745775_1147"/>
<proteinExistence type="predicted"/>